<feature type="domain" description="IclR-ED" evidence="5">
    <location>
        <begin position="65"/>
        <end position="259"/>
    </location>
</feature>
<dbReference type="EMBL" id="VOHM01000012">
    <property type="protein sequence ID" value="TWT25499.1"/>
    <property type="molecule type" value="Genomic_DNA"/>
</dbReference>
<dbReference type="PANTHER" id="PTHR30136">
    <property type="entry name" value="HELIX-TURN-HELIX TRANSCRIPTIONAL REGULATOR, ICLR FAMILY"/>
    <property type="match status" value="1"/>
</dbReference>
<evidence type="ECO:0000259" key="4">
    <source>
        <dbReference type="PROSITE" id="PS51077"/>
    </source>
</evidence>
<accession>A0A5C5UI10</accession>
<dbReference type="GO" id="GO:0003700">
    <property type="term" value="F:DNA-binding transcription factor activity"/>
    <property type="evidence" value="ECO:0007669"/>
    <property type="project" value="TreeGrafter"/>
</dbReference>
<evidence type="ECO:0000259" key="5">
    <source>
        <dbReference type="PROSITE" id="PS51078"/>
    </source>
</evidence>
<evidence type="ECO:0000256" key="2">
    <source>
        <dbReference type="ARBA" id="ARBA00023125"/>
    </source>
</evidence>
<dbReference type="Proteomes" id="UP000320791">
    <property type="component" value="Unassembled WGS sequence"/>
</dbReference>
<reference evidence="6 7" key="1">
    <citation type="submission" date="2019-08" db="EMBL/GenBank/DDBJ databases">
        <authorList>
            <person name="Lei W."/>
        </authorList>
    </citation>
    <scope>NUCLEOTIDE SEQUENCE [LARGE SCALE GENOMIC DNA]</scope>
    <source>
        <strain evidence="6 7">CCUG 58627</strain>
    </source>
</reference>
<dbReference type="AlphaFoldDB" id="A0A5C5UI10"/>
<dbReference type="PANTHER" id="PTHR30136:SF24">
    <property type="entry name" value="HTH-TYPE TRANSCRIPTIONAL REPRESSOR ALLR"/>
    <property type="match status" value="1"/>
</dbReference>
<name>A0A5C5UI10_9CORY</name>
<dbReference type="InterPro" id="IPR029016">
    <property type="entry name" value="GAF-like_dom_sf"/>
</dbReference>
<keyword evidence="3" id="KW-0804">Transcription</keyword>
<feature type="domain" description="HTH iclR-type" evidence="4">
    <location>
        <begin position="10"/>
        <end position="71"/>
    </location>
</feature>
<keyword evidence="2" id="KW-0238">DNA-binding</keyword>
<dbReference type="RefSeq" id="WP_146324368.1">
    <property type="nucleotide sequence ID" value="NZ_BAABLR010000021.1"/>
</dbReference>
<dbReference type="SUPFAM" id="SSF55781">
    <property type="entry name" value="GAF domain-like"/>
    <property type="match status" value="1"/>
</dbReference>
<protein>
    <submittedName>
        <fullName evidence="6">IclR family transcriptional regulator</fullName>
    </submittedName>
</protein>
<comment type="caution">
    <text evidence="6">The sequence shown here is derived from an EMBL/GenBank/DDBJ whole genome shotgun (WGS) entry which is preliminary data.</text>
</comment>
<dbReference type="InterPro" id="IPR036390">
    <property type="entry name" value="WH_DNA-bd_sf"/>
</dbReference>
<sequence>MNSAKPADTRSAVDKAFSLLRSFSDHDTAGVGVSELARRAEMSKSTAHRLLATLVANGAVERSGEVYRLGPLCFELTSDRGTRTSDILSEILTPFLAVLFERTRQTVHLAALQGNEVVYINKLFSARRIASPSRIGGRAPAYCTGVGKAMLAWDPVRAESAISSGLHRWTPYTITDPEEIREELATIRKDGIAHDRQEIALGLSCIAAPIFGRNNEPIAAMSVSGASSQFKPEEHILALKRICAAAGRAALEHQRNLERTA</sequence>
<proteinExistence type="predicted"/>
<dbReference type="Gene3D" id="3.30.450.40">
    <property type="match status" value="1"/>
</dbReference>
<evidence type="ECO:0000256" key="3">
    <source>
        <dbReference type="ARBA" id="ARBA00023163"/>
    </source>
</evidence>
<organism evidence="6 7">
    <name type="scientific">Corynebacterium canis</name>
    <dbReference type="NCBI Taxonomy" id="679663"/>
    <lineage>
        <taxon>Bacteria</taxon>
        <taxon>Bacillati</taxon>
        <taxon>Actinomycetota</taxon>
        <taxon>Actinomycetes</taxon>
        <taxon>Mycobacteriales</taxon>
        <taxon>Corynebacteriaceae</taxon>
        <taxon>Corynebacterium</taxon>
    </lineage>
</organism>
<evidence type="ECO:0000313" key="6">
    <source>
        <dbReference type="EMBL" id="TWT25499.1"/>
    </source>
</evidence>
<dbReference type="PROSITE" id="PS51078">
    <property type="entry name" value="ICLR_ED"/>
    <property type="match status" value="1"/>
</dbReference>
<dbReference type="Gene3D" id="1.10.10.10">
    <property type="entry name" value="Winged helix-like DNA-binding domain superfamily/Winged helix DNA-binding domain"/>
    <property type="match status" value="1"/>
</dbReference>
<dbReference type="InterPro" id="IPR014757">
    <property type="entry name" value="Tscrpt_reg_IclR_C"/>
</dbReference>
<evidence type="ECO:0000256" key="1">
    <source>
        <dbReference type="ARBA" id="ARBA00023015"/>
    </source>
</evidence>
<gene>
    <name evidence="6" type="ORF">FRX94_06735</name>
</gene>
<dbReference type="Pfam" id="PF09339">
    <property type="entry name" value="HTH_IclR"/>
    <property type="match status" value="1"/>
</dbReference>
<keyword evidence="1" id="KW-0805">Transcription regulation</keyword>
<keyword evidence="7" id="KW-1185">Reference proteome</keyword>
<dbReference type="GO" id="GO:0045892">
    <property type="term" value="P:negative regulation of DNA-templated transcription"/>
    <property type="evidence" value="ECO:0007669"/>
    <property type="project" value="TreeGrafter"/>
</dbReference>
<dbReference type="GO" id="GO:0003677">
    <property type="term" value="F:DNA binding"/>
    <property type="evidence" value="ECO:0007669"/>
    <property type="project" value="UniProtKB-KW"/>
</dbReference>
<dbReference type="PROSITE" id="PS51077">
    <property type="entry name" value="HTH_ICLR"/>
    <property type="match status" value="1"/>
</dbReference>
<dbReference type="SMART" id="SM00346">
    <property type="entry name" value="HTH_ICLR"/>
    <property type="match status" value="1"/>
</dbReference>
<dbReference type="InterPro" id="IPR050707">
    <property type="entry name" value="HTH_MetabolicPath_Reg"/>
</dbReference>
<dbReference type="InterPro" id="IPR036388">
    <property type="entry name" value="WH-like_DNA-bd_sf"/>
</dbReference>
<dbReference type="SUPFAM" id="SSF46785">
    <property type="entry name" value="Winged helix' DNA-binding domain"/>
    <property type="match status" value="1"/>
</dbReference>
<dbReference type="OrthoDB" id="60629at2"/>
<dbReference type="InterPro" id="IPR005471">
    <property type="entry name" value="Tscrpt_reg_IclR_N"/>
</dbReference>
<evidence type="ECO:0000313" key="7">
    <source>
        <dbReference type="Proteomes" id="UP000320791"/>
    </source>
</evidence>
<dbReference type="Pfam" id="PF01614">
    <property type="entry name" value="IclR_C"/>
    <property type="match status" value="1"/>
</dbReference>